<dbReference type="OrthoDB" id="6626607at2759"/>
<dbReference type="Proteomes" id="UP000694846">
    <property type="component" value="Unplaced"/>
</dbReference>
<keyword evidence="1" id="KW-0472">Membrane</keyword>
<protein>
    <submittedName>
        <fullName evidence="3">Uncharacterized protein LOC112692423</fullName>
    </submittedName>
</protein>
<dbReference type="GeneID" id="112692423"/>
<keyword evidence="1" id="KW-0812">Transmembrane</keyword>
<dbReference type="AlphaFoldDB" id="A0A8B8GIY3"/>
<keyword evidence="1" id="KW-1133">Transmembrane helix</keyword>
<organism evidence="2 3">
    <name type="scientific">Sipha flava</name>
    <name type="common">yellow sugarcane aphid</name>
    <dbReference type="NCBI Taxonomy" id="143950"/>
    <lineage>
        <taxon>Eukaryota</taxon>
        <taxon>Metazoa</taxon>
        <taxon>Ecdysozoa</taxon>
        <taxon>Arthropoda</taxon>
        <taxon>Hexapoda</taxon>
        <taxon>Insecta</taxon>
        <taxon>Pterygota</taxon>
        <taxon>Neoptera</taxon>
        <taxon>Paraneoptera</taxon>
        <taxon>Hemiptera</taxon>
        <taxon>Sternorrhyncha</taxon>
        <taxon>Aphidomorpha</taxon>
        <taxon>Aphidoidea</taxon>
        <taxon>Aphididae</taxon>
        <taxon>Sipha</taxon>
    </lineage>
</organism>
<dbReference type="RefSeq" id="XP_025422885.1">
    <property type="nucleotide sequence ID" value="XM_025567100.1"/>
</dbReference>
<reference evidence="3" key="1">
    <citation type="submission" date="2025-08" db="UniProtKB">
        <authorList>
            <consortium name="RefSeq"/>
        </authorList>
    </citation>
    <scope>IDENTIFICATION</scope>
    <source>
        <tissue evidence="3">Whole body</tissue>
    </source>
</reference>
<proteinExistence type="predicted"/>
<evidence type="ECO:0000313" key="3">
    <source>
        <dbReference type="RefSeq" id="XP_025422885.1"/>
    </source>
</evidence>
<name>A0A8B8GIY3_9HEMI</name>
<feature type="transmembrane region" description="Helical" evidence="1">
    <location>
        <begin position="28"/>
        <end position="50"/>
    </location>
</feature>
<keyword evidence="2" id="KW-1185">Reference proteome</keyword>
<evidence type="ECO:0000256" key="1">
    <source>
        <dbReference type="SAM" id="Phobius"/>
    </source>
</evidence>
<sequence>MVNNNNNNSININSRAVKMRINSRSPSFSLLVAFVAFHLMVSVVVDVHGLRNISPDDQCEPGELVFVGFCNLCLCNSKGVPNQICAKSWCPVKTTFPSKSILNPSTSTPFT</sequence>
<evidence type="ECO:0000313" key="2">
    <source>
        <dbReference type="Proteomes" id="UP000694846"/>
    </source>
</evidence>
<accession>A0A8B8GIY3</accession>
<gene>
    <name evidence="3" type="primary">LOC112692423</name>
</gene>